<keyword evidence="9" id="KW-1185">Reference proteome</keyword>
<evidence type="ECO:0000256" key="7">
    <source>
        <dbReference type="SAM" id="MobiDB-lite"/>
    </source>
</evidence>
<keyword evidence="5" id="KW-0804">Transcription</keyword>
<name>A0AA39KUK6_MICHY</name>
<feature type="compositionally biased region" description="Basic and acidic residues" evidence="7">
    <location>
        <begin position="211"/>
        <end position="227"/>
    </location>
</feature>
<keyword evidence="4" id="KW-0805">Transcription regulation</keyword>
<comment type="caution">
    <text evidence="8">The sequence shown here is derived from an EMBL/GenBank/DDBJ whole genome shotgun (WGS) entry which is preliminary data.</text>
</comment>
<evidence type="ECO:0000256" key="6">
    <source>
        <dbReference type="ARBA" id="ARBA00023242"/>
    </source>
</evidence>
<dbReference type="InterPro" id="IPR012423">
    <property type="entry name" value="Eaf7/MRGBP"/>
</dbReference>
<gene>
    <name evidence="8" type="ORF">PV327_011056</name>
</gene>
<feature type="region of interest" description="Disordered" evidence="7">
    <location>
        <begin position="170"/>
        <end position="259"/>
    </location>
</feature>
<evidence type="ECO:0008006" key="10">
    <source>
        <dbReference type="Google" id="ProtNLM"/>
    </source>
</evidence>
<evidence type="ECO:0000256" key="1">
    <source>
        <dbReference type="ARBA" id="ARBA00004123"/>
    </source>
</evidence>
<proteinExistence type="inferred from homology"/>
<evidence type="ECO:0000256" key="5">
    <source>
        <dbReference type="ARBA" id="ARBA00023163"/>
    </source>
</evidence>
<dbReference type="AlphaFoldDB" id="A0AA39KUK6"/>
<dbReference type="EMBL" id="JAQQBR010000056">
    <property type="protein sequence ID" value="KAK0174267.1"/>
    <property type="molecule type" value="Genomic_DNA"/>
</dbReference>
<protein>
    <recommendedName>
        <fullName evidence="10">MRG-binding protein</fullName>
    </recommendedName>
</protein>
<evidence type="ECO:0000313" key="9">
    <source>
        <dbReference type="Proteomes" id="UP001168972"/>
    </source>
</evidence>
<accession>A0AA39KUK6</accession>
<feature type="compositionally biased region" description="Polar residues" evidence="7">
    <location>
        <begin position="235"/>
        <end position="249"/>
    </location>
</feature>
<dbReference type="GO" id="GO:0005634">
    <property type="term" value="C:nucleus"/>
    <property type="evidence" value="ECO:0007669"/>
    <property type="project" value="UniProtKB-SubCell"/>
</dbReference>
<reference evidence="8" key="2">
    <citation type="submission" date="2023-03" db="EMBL/GenBank/DDBJ databases">
        <authorList>
            <person name="Inwood S.N."/>
            <person name="Skelly J.G."/>
            <person name="Guhlin J."/>
            <person name="Harrop T.W.R."/>
            <person name="Goldson S.G."/>
            <person name="Dearden P.K."/>
        </authorList>
    </citation>
    <scope>NUCLEOTIDE SEQUENCE</scope>
    <source>
        <strain evidence="8">Lincoln</strain>
        <tissue evidence="8">Whole body</tissue>
    </source>
</reference>
<comment type="similarity">
    <text evidence="2">Belongs to the EAF7 family.</text>
</comment>
<keyword evidence="3" id="KW-0156">Chromatin regulator</keyword>
<dbReference type="GO" id="GO:0006357">
    <property type="term" value="P:regulation of transcription by RNA polymerase II"/>
    <property type="evidence" value="ECO:0007669"/>
    <property type="project" value="TreeGrafter"/>
</dbReference>
<dbReference type="PANTHER" id="PTHR13581:SF5">
    <property type="entry name" value="MRG_MORF4L-BINDING PROTEIN"/>
    <property type="match status" value="1"/>
</dbReference>
<dbReference type="Pfam" id="PF07904">
    <property type="entry name" value="Eaf7"/>
    <property type="match status" value="1"/>
</dbReference>
<dbReference type="GO" id="GO:0035267">
    <property type="term" value="C:NuA4 histone acetyltransferase complex"/>
    <property type="evidence" value="ECO:0007669"/>
    <property type="project" value="TreeGrafter"/>
</dbReference>
<sequence length="259" mass="30187">MRMMAETMAVKEKQVDSTDDIEWNVETEIQLFFAMNGHKPVGVNKYFHMVCIWEKFRAAVNKDISLKAIWDHLESMYDLVALDDTEDLPFPSSEVDFALPESEFMELIKIKQKEEVDNKIKEQKDKMKESKKDRENKEAKETPKKEVVAKDQKTLKEIDKKKEDLKKISKELELKKDKQRETKDTKKDNKTPKGRGKGKEDIEETVAVIPAKKERKDSSDANRETPKRVPKRPTRQSIDNANKASSSPRDTPPPKRRRI</sequence>
<keyword evidence="6" id="KW-0539">Nucleus</keyword>
<evidence type="ECO:0000256" key="4">
    <source>
        <dbReference type="ARBA" id="ARBA00023015"/>
    </source>
</evidence>
<dbReference type="GO" id="GO:0006325">
    <property type="term" value="P:chromatin organization"/>
    <property type="evidence" value="ECO:0007669"/>
    <property type="project" value="UniProtKB-KW"/>
</dbReference>
<dbReference type="Proteomes" id="UP001168972">
    <property type="component" value="Unassembled WGS sequence"/>
</dbReference>
<organism evidence="8 9">
    <name type="scientific">Microctonus hyperodae</name>
    <name type="common">Parasitoid wasp</name>
    <dbReference type="NCBI Taxonomy" id="165561"/>
    <lineage>
        <taxon>Eukaryota</taxon>
        <taxon>Metazoa</taxon>
        <taxon>Ecdysozoa</taxon>
        <taxon>Arthropoda</taxon>
        <taxon>Hexapoda</taxon>
        <taxon>Insecta</taxon>
        <taxon>Pterygota</taxon>
        <taxon>Neoptera</taxon>
        <taxon>Endopterygota</taxon>
        <taxon>Hymenoptera</taxon>
        <taxon>Apocrita</taxon>
        <taxon>Ichneumonoidea</taxon>
        <taxon>Braconidae</taxon>
        <taxon>Euphorinae</taxon>
        <taxon>Microctonus</taxon>
    </lineage>
</organism>
<dbReference type="PANTHER" id="PTHR13581">
    <property type="entry name" value="MRG-BINDING PROTEIN"/>
    <property type="match status" value="1"/>
</dbReference>
<feature type="compositionally biased region" description="Basic and acidic residues" evidence="7">
    <location>
        <begin position="170"/>
        <end position="191"/>
    </location>
</feature>
<evidence type="ECO:0000313" key="8">
    <source>
        <dbReference type="EMBL" id="KAK0174267.1"/>
    </source>
</evidence>
<evidence type="ECO:0000256" key="2">
    <source>
        <dbReference type="ARBA" id="ARBA00007117"/>
    </source>
</evidence>
<comment type="subcellular location">
    <subcellularLocation>
        <location evidence="1">Nucleus</location>
    </subcellularLocation>
</comment>
<evidence type="ECO:0000256" key="3">
    <source>
        <dbReference type="ARBA" id="ARBA00022853"/>
    </source>
</evidence>
<reference evidence="8" key="1">
    <citation type="journal article" date="2023" name="bioRxiv">
        <title>Scaffold-level genome assemblies of two parasitoid biocontrol wasps reveal the parthenogenesis mechanism and an associated novel virus.</title>
        <authorList>
            <person name="Inwood S."/>
            <person name="Skelly J."/>
            <person name="Guhlin J."/>
            <person name="Harrop T."/>
            <person name="Goldson S."/>
            <person name="Dearden P."/>
        </authorList>
    </citation>
    <scope>NUCLEOTIDE SEQUENCE</scope>
    <source>
        <strain evidence="8">Lincoln</strain>
        <tissue evidence="8">Whole body</tissue>
    </source>
</reference>
<feature type="region of interest" description="Disordered" evidence="7">
    <location>
        <begin position="119"/>
        <end position="148"/>
    </location>
</feature>